<sequence>MDVSPSSSALRTNPAGDLGVLVFGSAPITERYPDGSPVLPIPAGATPDDLTHAQADGWNLLGIVSAGSPAGLVDMYVLSR</sequence>
<dbReference type="EMBL" id="FTMI01000001">
    <property type="protein sequence ID" value="SIP89688.1"/>
    <property type="molecule type" value="Genomic_DNA"/>
</dbReference>
<gene>
    <name evidence="1" type="ORF">SAMN05518682_0362</name>
</gene>
<evidence type="ECO:0000313" key="2">
    <source>
        <dbReference type="Proteomes" id="UP000186235"/>
    </source>
</evidence>
<dbReference type="AlphaFoldDB" id="A0A1N6NC90"/>
<dbReference type="RefSeq" id="WP_076403498.1">
    <property type="nucleotide sequence ID" value="NZ_FTMI01000001.1"/>
</dbReference>
<dbReference type="Proteomes" id="UP000186235">
    <property type="component" value="Unassembled WGS sequence"/>
</dbReference>
<keyword evidence="2" id="KW-1185">Reference proteome</keyword>
<reference evidence="2" key="1">
    <citation type="submission" date="2017-01" db="EMBL/GenBank/DDBJ databases">
        <authorList>
            <person name="Varghese N."/>
            <person name="Submissions S."/>
        </authorList>
    </citation>
    <scope>NUCLEOTIDE SEQUENCE [LARGE SCALE GENOMIC DNA]</scope>
    <source>
        <strain evidence="2">3bp</strain>
    </source>
</reference>
<protein>
    <submittedName>
        <fullName evidence="1">Uncharacterized protein</fullName>
    </submittedName>
</protein>
<proteinExistence type="predicted"/>
<name>A0A1N6NC90_9MICO</name>
<accession>A0A1N6NC90</accession>
<organism evidence="1 2">
    <name type="scientific">Cellulosimicrobium aquatile</name>
    <dbReference type="NCBI Taxonomy" id="1612203"/>
    <lineage>
        <taxon>Bacteria</taxon>
        <taxon>Bacillati</taxon>
        <taxon>Actinomycetota</taxon>
        <taxon>Actinomycetes</taxon>
        <taxon>Micrococcales</taxon>
        <taxon>Promicromonosporaceae</taxon>
        <taxon>Cellulosimicrobium</taxon>
    </lineage>
</organism>
<evidence type="ECO:0000313" key="1">
    <source>
        <dbReference type="EMBL" id="SIP89688.1"/>
    </source>
</evidence>